<dbReference type="EMBL" id="UINC01096001">
    <property type="protein sequence ID" value="SVC52522.1"/>
    <property type="molecule type" value="Genomic_DNA"/>
</dbReference>
<gene>
    <name evidence="2" type="ORF">METZ01_LOCUS305376</name>
</gene>
<dbReference type="AlphaFoldDB" id="A0A382MYG2"/>
<feature type="non-terminal residue" evidence="2">
    <location>
        <position position="22"/>
    </location>
</feature>
<feature type="region of interest" description="Disordered" evidence="1">
    <location>
        <begin position="1"/>
        <end position="22"/>
    </location>
</feature>
<evidence type="ECO:0000256" key="1">
    <source>
        <dbReference type="SAM" id="MobiDB-lite"/>
    </source>
</evidence>
<reference evidence="2" key="1">
    <citation type="submission" date="2018-05" db="EMBL/GenBank/DDBJ databases">
        <authorList>
            <person name="Lanie J.A."/>
            <person name="Ng W.-L."/>
            <person name="Kazmierczak K.M."/>
            <person name="Andrzejewski T.M."/>
            <person name="Davidsen T.M."/>
            <person name="Wayne K.J."/>
            <person name="Tettelin H."/>
            <person name="Glass J.I."/>
            <person name="Rusch D."/>
            <person name="Podicherti R."/>
            <person name="Tsui H.-C.T."/>
            <person name="Winkler M.E."/>
        </authorList>
    </citation>
    <scope>NUCLEOTIDE SEQUENCE</scope>
</reference>
<name>A0A382MYG2_9ZZZZ</name>
<organism evidence="2">
    <name type="scientific">marine metagenome</name>
    <dbReference type="NCBI Taxonomy" id="408172"/>
    <lineage>
        <taxon>unclassified sequences</taxon>
        <taxon>metagenomes</taxon>
        <taxon>ecological metagenomes</taxon>
    </lineage>
</organism>
<proteinExistence type="predicted"/>
<accession>A0A382MYG2</accession>
<protein>
    <submittedName>
        <fullName evidence="2">Uncharacterized protein</fullName>
    </submittedName>
</protein>
<evidence type="ECO:0000313" key="2">
    <source>
        <dbReference type="EMBL" id="SVC52522.1"/>
    </source>
</evidence>
<sequence>MDDDLVKSAHEVLVQRDLPSRS</sequence>